<name>A0A1G2KU58_9BACT</name>
<evidence type="ECO:0000256" key="4">
    <source>
        <dbReference type="ARBA" id="ARBA00023172"/>
    </source>
</evidence>
<evidence type="ECO:0000256" key="1">
    <source>
        <dbReference type="ARBA" id="ARBA00003416"/>
    </source>
</evidence>
<evidence type="ECO:0000256" key="2">
    <source>
        <dbReference type="ARBA" id="ARBA00009840"/>
    </source>
</evidence>
<dbReference type="GO" id="GO:0006310">
    <property type="term" value="P:DNA recombination"/>
    <property type="evidence" value="ECO:0007669"/>
    <property type="project" value="UniProtKB-KW"/>
</dbReference>
<dbReference type="Proteomes" id="UP000177177">
    <property type="component" value="Unassembled WGS sequence"/>
</dbReference>
<evidence type="ECO:0000256" key="3">
    <source>
        <dbReference type="ARBA" id="ARBA00023054"/>
    </source>
</evidence>
<gene>
    <name evidence="6" type="ORF">A3C92_01395</name>
</gene>
<evidence type="ECO:0000313" key="7">
    <source>
        <dbReference type="Proteomes" id="UP000177177"/>
    </source>
</evidence>
<comment type="similarity">
    <text evidence="2">Belongs to the RmuC family.</text>
</comment>
<dbReference type="Pfam" id="PF02646">
    <property type="entry name" value="RmuC"/>
    <property type="match status" value="1"/>
</dbReference>
<dbReference type="AlphaFoldDB" id="A0A1G2KU58"/>
<evidence type="ECO:0000313" key="6">
    <source>
        <dbReference type="EMBL" id="OHA03018.1"/>
    </source>
</evidence>
<keyword evidence="3" id="KW-0175">Coiled coil</keyword>
<reference evidence="6 7" key="1">
    <citation type="journal article" date="2016" name="Nat. Commun.">
        <title>Thousands of microbial genomes shed light on interconnected biogeochemical processes in an aquifer system.</title>
        <authorList>
            <person name="Anantharaman K."/>
            <person name="Brown C.T."/>
            <person name="Hug L.A."/>
            <person name="Sharon I."/>
            <person name="Castelle C.J."/>
            <person name="Probst A.J."/>
            <person name="Thomas B.C."/>
            <person name="Singh A."/>
            <person name="Wilkins M.J."/>
            <person name="Karaoz U."/>
            <person name="Brodie E.L."/>
            <person name="Williams K.H."/>
            <person name="Hubbard S.S."/>
            <person name="Banfield J.F."/>
        </authorList>
    </citation>
    <scope>NUCLEOTIDE SEQUENCE [LARGE SCALE GENOMIC DNA]</scope>
</reference>
<keyword evidence="5" id="KW-0472">Membrane</keyword>
<dbReference type="InterPro" id="IPR003798">
    <property type="entry name" value="DNA_recombination_RmuC"/>
</dbReference>
<dbReference type="PANTHER" id="PTHR30563">
    <property type="entry name" value="DNA RECOMBINATION PROTEIN RMUC"/>
    <property type="match status" value="1"/>
</dbReference>
<evidence type="ECO:0000256" key="5">
    <source>
        <dbReference type="SAM" id="Phobius"/>
    </source>
</evidence>
<dbReference type="EMBL" id="MHQN01000026">
    <property type="protein sequence ID" value="OHA03018.1"/>
    <property type="molecule type" value="Genomic_DNA"/>
</dbReference>
<proteinExistence type="inferred from homology"/>
<evidence type="ECO:0008006" key="8">
    <source>
        <dbReference type="Google" id="ProtNLM"/>
    </source>
</evidence>
<dbReference type="PANTHER" id="PTHR30563:SF0">
    <property type="entry name" value="DNA RECOMBINATION PROTEIN RMUC"/>
    <property type="match status" value="1"/>
</dbReference>
<keyword evidence="5" id="KW-1133">Transmembrane helix</keyword>
<protein>
    <recommendedName>
        <fullName evidence="8">DNA recombination protein RmuC</fullName>
    </recommendedName>
</protein>
<accession>A0A1G2KU58</accession>
<feature type="transmembrane region" description="Helical" evidence="5">
    <location>
        <begin position="6"/>
        <end position="24"/>
    </location>
</feature>
<comment type="caution">
    <text evidence="6">The sequence shown here is derived from an EMBL/GenBank/DDBJ whole genome shotgun (WGS) entry which is preliminary data.</text>
</comment>
<keyword evidence="5" id="KW-0812">Transmembrane</keyword>
<comment type="function">
    <text evidence="1">Involved in DNA recombination.</text>
</comment>
<keyword evidence="4" id="KW-0233">DNA recombination</keyword>
<organism evidence="6 7">
    <name type="scientific">Candidatus Sungbacteria bacterium RIFCSPHIGHO2_02_FULL_53_17</name>
    <dbReference type="NCBI Taxonomy" id="1802275"/>
    <lineage>
        <taxon>Bacteria</taxon>
        <taxon>Candidatus Sungiibacteriota</taxon>
    </lineage>
</organism>
<sequence length="377" mass="42637">MTSEFLVVIGLLAVGFGAMFWFLARKKETPADTSGINQMMLLIQNQINEVTRTLDARLADSNAVLHRQFGASTEVMQNVADKNTRVMQDQSQVMQDVAHKNTRMVAEIAEKLTRVEESVRQVISVGDQVKNLQDILKNPKQRGILGEYYLETVLKNVLPPGSYQMQYPFADGVIVDAVVFVDKRIIPIDSKFSLENYNRILEARDPAEKKRYEAAFIADLKLRIDETSKYVQPHADTMDFAFMFIPSEAVYYDLLINKVGAVEDETRNLLYYAGQKKVIVVSPTSFLAYLQTVLQGLRNQKISEQAKEIVKQVEDLRRHLVSYDAYFKKIGTHLTTTVSMYNNAGKEFGKVDKDIGRITGERMGVEQAMIAAPSAEE</sequence>